<dbReference type="AlphaFoldDB" id="A0A136JCC5"/>
<reference evidence="4" key="1">
    <citation type="submission" date="2016-02" db="EMBL/GenBank/DDBJ databases">
        <title>Draft genome sequence of Microdochium bolleyi, a fungal endophyte of beachgrass.</title>
        <authorList>
            <consortium name="DOE Joint Genome Institute"/>
            <person name="David A.S."/>
            <person name="May G."/>
            <person name="Haridas S."/>
            <person name="Lim J."/>
            <person name="Wang M."/>
            <person name="Labutti K."/>
            <person name="Lipzen A."/>
            <person name="Barry K."/>
            <person name="Grigoriev I.V."/>
        </authorList>
    </citation>
    <scope>NUCLEOTIDE SEQUENCE [LARGE SCALE GENOMIC DNA]</scope>
    <source>
        <strain evidence="4">J235TASD1</strain>
    </source>
</reference>
<keyword evidence="4" id="KW-1185">Reference proteome</keyword>
<evidence type="ECO:0000256" key="1">
    <source>
        <dbReference type="SAM" id="MobiDB-lite"/>
    </source>
</evidence>
<proteinExistence type="predicted"/>
<feature type="region of interest" description="Disordered" evidence="1">
    <location>
        <begin position="61"/>
        <end position="86"/>
    </location>
</feature>
<evidence type="ECO:0008006" key="5">
    <source>
        <dbReference type="Google" id="ProtNLM"/>
    </source>
</evidence>
<name>A0A136JCC5_9PEZI</name>
<evidence type="ECO:0000313" key="4">
    <source>
        <dbReference type="Proteomes" id="UP000070501"/>
    </source>
</evidence>
<protein>
    <recommendedName>
        <fullName evidence="5">Secreted protein</fullName>
    </recommendedName>
</protein>
<accession>A0A136JCC5</accession>
<feature type="signal peptide" evidence="2">
    <location>
        <begin position="1"/>
        <end position="22"/>
    </location>
</feature>
<feature type="non-terminal residue" evidence="3">
    <location>
        <position position="86"/>
    </location>
</feature>
<evidence type="ECO:0000256" key="2">
    <source>
        <dbReference type="SAM" id="SignalP"/>
    </source>
</evidence>
<keyword evidence="2" id="KW-0732">Signal</keyword>
<dbReference type="Proteomes" id="UP000070501">
    <property type="component" value="Unassembled WGS sequence"/>
</dbReference>
<dbReference type="InParanoid" id="A0A136JCC5"/>
<evidence type="ECO:0000313" key="3">
    <source>
        <dbReference type="EMBL" id="KXJ94819.1"/>
    </source>
</evidence>
<dbReference type="EMBL" id="KQ964247">
    <property type="protein sequence ID" value="KXJ94819.1"/>
    <property type="molecule type" value="Genomic_DNA"/>
</dbReference>
<feature type="non-terminal residue" evidence="3">
    <location>
        <position position="1"/>
    </location>
</feature>
<feature type="chain" id="PRO_5007293668" description="Secreted protein" evidence="2">
    <location>
        <begin position="23"/>
        <end position="86"/>
    </location>
</feature>
<sequence>MTILFQATKAFCLFAILHLGSGSPVLMPCCPVSERTLKKHVPFWHDNVQYHRLPRTPSTQYDPIPVCGSPGIRQRTNSGVARDSGM</sequence>
<gene>
    <name evidence="3" type="ORF">Micbo1qcDRAFT_160116</name>
</gene>
<organism evidence="3 4">
    <name type="scientific">Microdochium bolleyi</name>
    <dbReference type="NCBI Taxonomy" id="196109"/>
    <lineage>
        <taxon>Eukaryota</taxon>
        <taxon>Fungi</taxon>
        <taxon>Dikarya</taxon>
        <taxon>Ascomycota</taxon>
        <taxon>Pezizomycotina</taxon>
        <taxon>Sordariomycetes</taxon>
        <taxon>Xylariomycetidae</taxon>
        <taxon>Xylariales</taxon>
        <taxon>Microdochiaceae</taxon>
        <taxon>Microdochium</taxon>
    </lineage>
</organism>